<proteinExistence type="predicted"/>
<keyword evidence="3" id="KW-1185">Reference proteome</keyword>
<sequence>MAKRYVLKMTAEERADFARLVRKGNVAGWKLQRAQALPKCDQGPDGPAWPDDRIAEAFGVTNRSLESWHRRAVEHGPTAVLERKGRTPSTPPKLGGENEARLTAPACSQPPQGAGGWSLRLLAERQVELEVIGSVSHETVRRALEKAN</sequence>
<dbReference type="SUPFAM" id="SSF46689">
    <property type="entry name" value="Homeodomain-like"/>
    <property type="match status" value="1"/>
</dbReference>
<dbReference type="RefSeq" id="WP_277864608.1">
    <property type="nucleotide sequence ID" value="NZ_JARRAG010000004.1"/>
</dbReference>
<dbReference type="Proteomes" id="UP001216907">
    <property type="component" value="Unassembled WGS sequence"/>
</dbReference>
<name>A0ABT6FL32_9BACT</name>
<protein>
    <submittedName>
        <fullName evidence="2">Helix-turn-helix domain-containing protein</fullName>
    </submittedName>
</protein>
<dbReference type="InterPro" id="IPR009057">
    <property type="entry name" value="Homeodomain-like_sf"/>
</dbReference>
<gene>
    <name evidence="2" type="ORF">PZE19_31330</name>
</gene>
<evidence type="ECO:0000313" key="3">
    <source>
        <dbReference type="Proteomes" id="UP001216907"/>
    </source>
</evidence>
<feature type="region of interest" description="Disordered" evidence="1">
    <location>
        <begin position="74"/>
        <end position="114"/>
    </location>
</feature>
<accession>A0ABT6FL32</accession>
<organism evidence="2 3">
    <name type="scientific">Paludisphaera mucosa</name>
    <dbReference type="NCBI Taxonomy" id="3030827"/>
    <lineage>
        <taxon>Bacteria</taxon>
        <taxon>Pseudomonadati</taxon>
        <taxon>Planctomycetota</taxon>
        <taxon>Planctomycetia</taxon>
        <taxon>Isosphaerales</taxon>
        <taxon>Isosphaeraceae</taxon>
        <taxon>Paludisphaera</taxon>
    </lineage>
</organism>
<comment type="caution">
    <text evidence="2">The sequence shown here is derived from an EMBL/GenBank/DDBJ whole genome shotgun (WGS) entry which is preliminary data.</text>
</comment>
<reference evidence="2 3" key="1">
    <citation type="submission" date="2023-03" db="EMBL/GenBank/DDBJ databases">
        <title>Paludisphaera mucosa sp. nov. a novel planctomycete from northern fen.</title>
        <authorList>
            <person name="Ivanova A."/>
        </authorList>
    </citation>
    <scope>NUCLEOTIDE SEQUENCE [LARGE SCALE GENOMIC DNA]</scope>
    <source>
        <strain evidence="2 3">Pla2</strain>
    </source>
</reference>
<evidence type="ECO:0000256" key="1">
    <source>
        <dbReference type="SAM" id="MobiDB-lite"/>
    </source>
</evidence>
<dbReference type="Pfam" id="PF13565">
    <property type="entry name" value="HTH_32"/>
    <property type="match status" value="1"/>
</dbReference>
<dbReference type="EMBL" id="JARRAG010000004">
    <property type="protein sequence ID" value="MDG3008283.1"/>
    <property type="molecule type" value="Genomic_DNA"/>
</dbReference>
<evidence type="ECO:0000313" key="2">
    <source>
        <dbReference type="EMBL" id="MDG3008283.1"/>
    </source>
</evidence>